<dbReference type="InterPro" id="IPR010982">
    <property type="entry name" value="Lambda_DNA-bd_dom_sf"/>
</dbReference>
<keyword evidence="3" id="KW-0804">Transcription</keyword>
<dbReference type="InterPro" id="IPR015927">
    <property type="entry name" value="Peptidase_S24_S26A/B/C"/>
</dbReference>
<dbReference type="OrthoDB" id="2475196at2"/>
<evidence type="ECO:0000259" key="4">
    <source>
        <dbReference type="PROSITE" id="PS50943"/>
    </source>
</evidence>
<dbReference type="GO" id="GO:0003677">
    <property type="term" value="F:DNA binding"/>
    <property type="evidence" value="ECO:0007669"/>
    <property type="project" value="UniProtKB-KW"/>
</dbReference>
<dbReference type="SUPFAM" id="SSF47413">
    <property type="entry name" value="lambda repressor-like DNA-binding domains"/>
    <property type="match status" value="1"/>
</dbReference>
<dbReference type="AlphaFoldDB" id="A0A239WYL6"/>
<dbReference type="PANTHER" id="PTHR40661:SF1">
    <property type="entry name" value="HTH CRO_C1-TYPE DOMAIN-CONTAINING PROTEIN"/>
    <property type="match status" value="1"/>
</dbReference>
<dbReference type="InterPro" id="IPR001387">
    <property type="entry name" value="Cro/C1-type_HTH"/>
</dbReference>
<gene>
    <name evidence="5" type="ORF">SAMEA4504048_01001</name>
</gene>
<sequence>MATLAENIKKYRKANKFTQKSLAEELGIAPTAVSAWELGRNKPLMDNVEQMASLFNISKSQLLGDDLTTLSTPSPKVLELDRKLHEPRHAEWISHGERLLEEQEAESTTVNEPLYEYKVFEKLSAGTGFTYFNDGNFDIVFHDEKMDHDFASWVFGDSMEPTYLNGEVVLIKQTGFDYDGAIYAVDWDGQTYIKKVYKEETGLRLVSLNKKYADKFAPYDEDPRIIGKIVGHFQPMTT</sequence>
<evidence type="ECO:0000256" key="2">
    <source>
        <dbReference type="ARBA" id="ARBA00023125"/>
    </source>
</evidence>
<evidence type="ECO:0000256" key="3">
    <source>
        <dbReference type="ARBA" id="ARBA00023163"/>
    </source>
</evidence>
<name>A0A239WYL6_STRAI</name>
<dbReference type="InterPro" id="IPR039418">
    <property type="entry name" value="LexA-like"/>
</dbReference>
<dbReference type="PROSITE" id="PS50943">
    <property type="entry name" value="HTH_CROC1"/>
    <property type="match status" value="1"/>
</dbReference>
<feature type="domain" description="HTH cro/C1-type" evidence="4">
    <location>
        <begin position="8"/>
        <end position="62"/>
    </location>
</feature>
<dbReference type="CDD" id="cd06529">
    <property type="entry name" value="S24_LexA-like"/>
    <property type="match status" value="1"/>
</dbReference>
<evidence type="ECO:0000313" key="5">
    <source>
        <dbReference type="EMBL" id="SNV39595.1"/>
    </source>
</evidence>
<dbReference type="PANTHER" id="PTHR40661">
    <property type="match status" value="1"/>
</dbReference>
<keyword evidence="1" id="KW-0805">Transcription regulation</keyword>
<dbReference type="SUPFAM" id="SSF51306">
    <property type="entry name" value="LexA/Signal peptidase"/>
    <property type="match status" value="1"/>
</dbReference>
<dbReference type="InterPro" id="IPR036286">
    <property type="entry name" value="LexA/Signal_pep-like_sf"/>
</dbReference>
<evidence type="ECO:0000313" key="6">
    <source>
        <dbReference type="Proteomes" id="UP000215144"/>
    </source>
</evidence>
<proteinExistence type="predicted"/>
<keyword evidence="2" id="KW-0238">DNA-binding</keyword>
<dbReference type="KEGG" id="saco:SAME_01001"/>
<accession>A0A239WYL6</accession>
<dbReference type="RefSeq" id="WP_095122435.1">
    <property type="nucleotide sequence ID" value="NZ_LT906454.1"/>
</dbReference>
<organism evidence="5 6">
    <name type="scientific">Streptococcus acidominimus</name>
    <dbReference type="NCBI Taxonomy" id="1326"/>
    <lineage>
        <taxon>Bacteria</taxon>
        <taxon>Bacillati</taxon>
        <taxon>Bacillota</taxon>
        <taxon>Bacilli</taxon>
        <taxon>Lactobacillales</taxon>
        <taxon>Streptococcaceae</taxon>
        <taxon>Streptococcus</taxon>
    </lineage>
</organism>
<dbReference type="Pfam" id="PF00717">
    <property type="entry name" value="Peptidase_S24"/>
    <property type="match status" value="1"/>
</dbReference>
<dbReference type="EMBL" id="LT906454">
    <property type="protein sequence ID" value="SNV39595.1"/>
    <property type="molecule type" value="Genomic_DNA"/>
</dbReference>
<dbReference type="SMART" id="SM00530">
    <property type="entry name" value="HTH_XRE"/>
    <property type="match status" value="1"/>
</dbReference>
<dbReference type="Proteomes" id="UP000215144">
    <property type="component" value="Chromosome 1"/>
</dbReference>
<reference evidence="5 6" key="1">
    <citation type="submission" date="2017-06" db="EMBL/GenBank/DDBJ databases">
        <authorList>
            <consortium name="Pathogen Informatics"/>
        </authorList>
    </citation>
    <scope>NUCLEOTIDE SEQUENCE [LARGE SCALE GENOMIC DNA]</scope>
    <source>
        <strain evidence="5 6">NCTC11291</strain>
    </source>
</reference>
<evidence type="ECO:0000256" key="1">
    <source>
        <dbReference type="ARBA" id="ARBA00023015"/>
    </source>
</evidence>
<dbReference type="Gene3D" id="2.10.109.10">
    <property type="entry name" value="Umud Fragment, subunit A"/>
    <property type="match status" value="1"/>
</dbReference>
<dbReference type="Pfam" id="PF01381">
    <property type="entry name" value="HTH_3"/>
    <property type="match status" value="1"/>
</dbReference>
<dbReference type="Gene3D" id="1.10.260.40">
    <property type="entry name" value="lambda repressor-like DNA-binding domains"/>
    <property type="match status" value="1"/>
</dbReference>
<protein>
    <submittedName>
        <fullName evidence="5">Phage repressor-like protein</fullName>
    </submittedName>
</protein>
<dbReference type="CDD" id="cd00093">
    <property type="entry name" value="HTH_XRE"/>
    <property type="match status" value="1"/>
</dbReference>